<dbReference type="InterPro" id="IPR035906">
    <property type="entry name" value="MetI-like_sf"/>
</dbReference>
<dbReference type="HOGENOM" id="CLU_028518_5_2_11"/>
<keyword evidence="5 7" id="KW-1133">Transmembrane helix</keyword>
<dbReference type="EMBL" id="CP001819">
    <property type="protein sequence ID" value="ACZ21162.1"/>
    <property type="molecule type" value="Genomic_DNA"/>
</dbReference>
<dbReference type="Gene3D" id="1.10.3720.10">
    <property type="entry name" value="MetI-like"/>
    <property type="match status" value="1"/>
</dbReference>
<evidence type="ECO:0000256" key="3">
    <source>
        <dbReference type="ARBA" id="ARBA00022475"/>
    </source>
</evidence>
<feature type="transmembrane region" description="Helical" evidence="7">
    <location>
        <begin position="24"/>
        <end position="47"/>
    </location>
</feature>
<keyword evidence="10" id="KW-1185">Reference proteome</keyword>
<dbReference type="SUPFAM" id="SSF161098">
    <property type="entry name" value="MetI-like"/>
    <property type="match status" value="1"/>
</dbReference>
<evidence type="ECO:0000256" key="4">
    <source>
        <dbReference type="ARBA" id="ARBA00022692"/>
    </source>
</evidence>
<keyword evidence="3" id="KW-1003">Cell membrane</keyword>
<evidence type="ECO:0000256" key="5">
    <source>
        <dbReference type="ARBA" id="ARBA00022989"/>
    </source>
</evidence>
<dbReference type="eggNOG" id="COG1173">
    <property type="taxonomic scope" value="Bacteria"/>
</dbReference>
<dbReference type="Pfam" id="PF00528">
    <property type="entry name" value="BPD_transp_1"/>
    <property type="match status" value="1"/>
</dbReference>
<evidence type="ECO:0000313" key="10">
    <source>
        <dbReference type="Proteomes" id="UP000000322"/>
    </source>
</evidence>
<feature type="transmembrane region" description="Helical" evidence="7">
    <location>
        <begin position="156"/>
        <end position="173"/>
    </location>
</feature>
<comment type="similarity">
    <text evidence="7">Belongs to the binding-protein-dependent transport system permease family.</text>
</comment>
<feature type="transmembrane region" description="Helical" evidence="7">
    <location>
        <begin position="258"/>
        <end position="279"/>
    </location>
</feature>
<gene>
    <name evidence="9" type="ordered locus">Sked_12200</name>
</gene>
<dbReference type="OrthoDB" id="9812701at2"/>
<name>D1BE84_SANKS</name>
<dbReference type="AlphaFoldDB" id="D1BE84"/>
<dbReference type="PANTHER" id="PTHR43386:SF25">
    <property type="entry name" value="PEPTIDE ABC TRANSPORTER PERMEASE PROTEIN"/>
    <property type="match status" value="1"/>
</dbReference>
<dbReference type="GO" id="GO:0055085">
    <property type="term" value="P:transmembrane transport"/>
    <property type="evidence" value="ECO:0007669"/>
    <property type="project" value="InterPro"/>
</dbReference>
<feature type="transmembrane region" description="Helical" evidence="7">
    <location>
        <begin position="212"/>
        <end position="238"/>
    </location>
</feature>
<dbReference type="InterPro" id="IPR000515">
    <property type="entry name" value="MetI-like"/>
</dbReference>
<evidence type="ECO:0000313" key="9">
    <source>
        <dbReference type="EMBL" id="ACZ21162.1"/>
    </source>
</evidence>
<reference evidence="9 10" key="1">
    <citation type="journal article" date="2009" name="Stand. Genomic Sci.">
        <title>Complete genome sequence of Sanguibacter keddieii type strain (ST-74).</title>
        <authorList>
            <person name="Ivanova N."/>
            <person name="Sikorski J."/>
            <person name="Sims D."/>
            <person name="Brettin T."/>
            <person name="Detter J.C."/>
            <person name="Han C."/>
            <person name="Lapidus A."/>
            <person name="Copeland A."/>
            <person name="Glavina Del Rio T."/>
            <person name="Nolan M."/>
            <person name="Chen F."/>
            <person name="Lucas S."/>
            <person name="Tice H."/>
            <person name="Cheng J.F."/>
            <person name="Bruce D."/>
            <person name="Goodwin L."/>
            <person name="Pitluck S."/>
            <person name="Pati A."/>
            <person name="Mavromatis K."/>
            <person name="Chen A."/>
            <person name="Palaniappan K."/>
            <person name="D'haeseleer P."/>
            <person name="Chain P."/>
            <person name="Bristow J."/>
            <person name="Eisen J.A."/>
            <person name="Markowitz V."/>
            <person name="Hugenholtz P."/>
            <person name="Goker M."/>
            <person name="Pukall R."/>
            <person name="Klenk H.P."/>
            <person name="Kyrpides N.C."/>
        </authorList>
    </citation>
    <scope>NUCLEOTIDE SEQUENCE [LARGE SCALE GENOMIC DNA]</scope>
    <source>
        <strain evidence="10">ATCC 51767 / DSM 10542 / NCFB 3025 / ST-74</strain>
    </source>
</reference>
<dbReference type="STRING" id="446469.Sked_12200"/>
<keyword evidence="4 7" id="KW-0812">Transmembrane</keyword>
<sequence>MSTLKSPQTPRTLSVSTLRRRARLGVFGVAGVLALGVVLLMAVATVWPGLLAPGDPDAIAPRDAFAAPSLAHWFGTDESGRDVFTRVVHGTRQSLGIGAAATGIGVGIGLVIGLLAGLGPRRLDGALSRVIEVLFALPSLVLALLLVAVMGAGVTPTLIAVGLATAPGYARILRSQVRSVAASSYVEAARLEGQPTLLVFAKHIAPNTLWPLVAVATLGVGQAIVWVSALSFLGLGALPPSPEWGAMVNGGRVYLVRAWWLTLAPGLAITLTAAALTLLGRRLGRVGAA</sequence>
<proteinExistence type="inferred from homology"/>
<protein>
    <submittedName>
        <fullName evidence="9">ABC-type dipeptide/oligopeptide/nickel transport system, permease component</fullName>
    </submittedName>
</protein>
<feature type="transmembrane region" description="Helical" evidence="7">
    <location>
        <begin position="130"/>
        <end position="150"/>
    </location>
</feature>
<dbReference type="KEGG" id="ske:Sked_12200"/>
<comment type="subcellular location">
    <subcellularLocation>
        <location evidence="1 7">Cell membrane</location>
        <topology evidence="1 7">Multi-pass membrane protein</topology>
    </subcellularLocation>
</comment>
<evidence type="ECO:0000256" key="6">
    <source>
        <dbReference type="ARBA" id="ARBA00023136"/>
    </source>
</evidence>
<keyword evidence="2 7" id="KW-0813">Transport</keyword>
<dbReference type="RefSeq" id="WP_012866231.1">
    <property type="nucleotide sequence ID" value="NC_013521.1"/>
</dbReference>
<dbReference type="PANTHER" id="PTHR43386">
    <property type="entry name" value="OLIGOPEPTIDE TRANSPORT SYSTEM PERMEASE PROTEIN APPC"/>
    <property type="match status" value="1"/>
</dbReference>
<dbReference type="PROSITE" id="PS50928">
    <property type="entry name" value="ABC_TM1"/>
    <property type="match status" value="1"/>
</dbReference>
<feature type="domain" description="ABC transmembrane type-1" evidence="8">
    <location>
        <begin position="91"/>
        <end position="280"/>
    </location>
</feature>
<dbReference type="InterPro" id="IPR050366">
    <property type="entry name" value="BP-dependent_transpt_permease"/>
</dbReference>
<dbReference type="CDD" id="cd06261">
    <property type="entry name" value="TM_PBP2"/>
    <property type="match status" value="1"/>
</dbReference>
<evidence type="ECO:0000259" key="8">
    <source>
        <dbReference type="PROSITE" id="PS50928"/>
    </source>
</evidence>
<evidence type="ECO:0000256" key="2">
    <source>
        <dbReference type="ARBA" id="ARBA00022448"/>
    </source>
</evidence>
<dbReference type="GO" id="GO:0005886">
    <property type="term" value="C:plasma membrane"/>
    <property type="evidence" value="ECO:0007669"/>
    <property type="project" value="UniProtKB-SubCell"/>
</dbReference>
<evidence type="ECO:0000256" key="7">
    <source>
        <dbReference type="RuleBase" id="RU363032"/>
    </source>
</evidence>
<organism evidence="9 10">
    <name type="scientific">Sanguibacter keddieii (strain ATCC 51767 / DSM 10542 / NCFB 3025 / ST-74)</name>
    <dbReference type="NCBI Taxonomy" id="446469"/>
    <lineage>
        <taxon>Bacteria</taxon>
        <taxon>Bacillati</taxon>
        <taxon>Actinomycetota</taxon>
        <taxon>Actinomycetes</taxon>
        <taxon>Micrococcales</taxon>
        <taxon>Sanguibacteraceae</taxon>
        <taxon>Sanguibacter</taxon>
    </lineage>
</organism>
<evidence type="ECO:0000256" key="1">
    <source>
        <dbReference type="ARBA" id="ARBA00004651"/>
    </source>
</evidence>
<feature type="transmembrane region" description="Helical" evidence="7">
    <location>
        <begin position="95"/>
        <end position="118"/>
    </location>
</feature>
<dbReference type="Proteomes" id="UP000000322">
    <property type="component" value="Chromosome"/>
</dbReference>
<keyword evidence="6 7" id="KW-0472">Membrane</keyword>
<accession>D1BE84</accession>